<accession>R4UJN4</accession>
<comment type="function">
    <text evidence="7 9">Forms part of the ribosomal stalk which helps the ribosome interact with GTP-bound translation factors.</text>
</comment>
<dbReference type="PANTHER" id="PTHR11661">
    <property type="entry name" value="60S RIBOSOMAL PROTEIN L12"/>
    <property type="match status" value="1"/>
</dbReference>
<dbReference type="STRING" id="1276227.SCHRY_v1c09490"/>
<evidence type="ECO:0000256" key="7">
    <source>
        <dbReference type="HAMAP-Rule" id="MF_00736"/>
    </source>
</evidence>
<dbReference type="OrthoDB" id="9802408at2"/>
<evidence type="ECO:0000313" key="13">
    <source>
        <dbReference type="Proteomes" id="UP000013964"/>
    </source>
</evidence>
<evidence type="ECO:0000259" key="10">
    <source>
        <dbReference type="Pfam" id="PF00298"/>
    </source>
</evidence>
<keyword evidence="5 7" id="KW-0689">Ribosomal protein</keyword>
<dbReference type="GO" id="GO:0006412">
    <property type="term" value="P:translation"/>
    <property type="evidence" value="ECO:0007669"/>
    <property type="project" value="UniProtKB-UniRule"/>
</dbReference>
<name>R4UJN4_9MOLU</name>
<comment type="subunit">
    <text evidence="7">Part of the ribosomal stalk of the 50S ribosomal subunit. Interacts with L10 and the large rRNA to form the base of the stalk. L10 forms an elongated spine to which L12 dimers bind in a sequential fashion forming a multimeric L10(L12)X complex.</text>
</comment>
<dbReference type="InterPro" id="IPR006519">
    <property type="entry name" value="Ribosomal_uL11_bac-typ"/>
</dbReference>
<dbReference type="GO" id="GO:0022625">
    <property type="term" value="C:cytosolic large ribosomal subunit"/>
    <property type="evidence" value="ECO:0007669"/>
    <property type="project" value="TreeGrafter"/>
</dbReference>
<dbReference type="Gene3D" id="1.10.10.250">
    <property type="entry name" value="Ribosomal protein L11, C-terminal domain"/>
    <property type="match status" value="1"/>
</dbReference>
<dbReference type="SMART" id="SM00649">
    <property type="entry name" value="RL11"/>
    <property type="match status" value="1"/>
</dbReference>
<evidence type="ECO:0000256" key="8">
    <source>
        <dbReference type="RuleBase" id="RU003978"/>
    </source>
</evidence>
<proteinExistence type="inferred from homology"/>
<dbReference type="CDD" id="cd00349">
    <property type="entry name" value="Ribosomal_L11"/>
    <property type="match status" value="1"/>
</dbReference>
<dbReference type="Pfam" id="PF00298">
    <property type="entry name" value="Ribosomal_L11"/>
    <property type="match status" value="1"/>
</dbReference>
<comment type="PTM">
    <text evidence="7 9">One or more lysine residues are methylated.</text>
</comment>
<dbReference type="InterPro" id="IPR020784">
    <property type="entry name" value="Ribosomal_uL11_N"/>
</dbReference>
<dbReference type="PANTHER" id="PTHR11661:SF1">
    <property type="entry name" value="LARGE RIBOSOMAL SUBUNIT PROTEIN UL11M"/>
    <property type="match status" value="1"/>
</dbReference>
<evidence type="ECO:0000256" key="6">
    <source>
        <dbReference type="ARBA" id="ARBA00023274"/>
    </source>
</evidence>
<evidence type="ECO:0000256" key="1">
    <source>
        <dbReference type="ARBA" id="ARBA00010537"/>
    </source>
</evidence>
<dbReference type="FunFam" id="1.10.10.250:FF:000001">
    <property type="entry name" value="50S ribosomal protein L11"/>
    <property type="match status" value="1"/>
</dbReference>
<evidence type="ECO:0000256" key="2">
    <source>
        <dbReference type="ARBA" id="ARBA00022481"/>
    </source>
</evidence>
<dbReference type="InterPro" id="IPR000911">
    <property type="entry name" value="Ribosomal_uL11"/>
</dbReference>
<evidence type="ECO:0000313" key="12">
    <source>
        <dbReference type="EMBL" id="AGM25521.1"/>
    </source>
</evidence>
<evidence type="ECO:0000256" key="9">
    <source>
        <dbReference type="RuleBase" id="RU003979"/>
    </source>
</evidence>
<dbReference type="KEGG" id="scr:SCHRY_v1c09490"/>
<gene>
    <name evidence="7 12" type="primary">rplK</name>
    <name evidence="12" type="ORF">SCHRY_v1c09490</name>
</gene>
<protein>
    <recommendedName>
        <fullName evidence="7">Large ribosomal subunit protein uL11</fullName>
    </recommendedName>
</protein>
<dbReference type="SUPFAM" id="SSF46906">
    <property type="entry name" value="Ribosomal protein L11, C-terminal domain"/>
    <property type="match status" value="1"/>
</dbReference>
<dbReference type="Proteomes" id="UP000013964">
    <property type="component" value="Chromosome"/>
</dbReference>
<keyword evidence="3 7" id="KW-0699">rRNA-binding</keyword>
<feature type="domain" description="Large ribosomal subunit protein uL11 N-terminal" evidence="11">
    <location>
        <begin position="9"/>
        <end position="61"/>
    </location>
</feature>
<dbReference type="Gene3D" id="3.30.1550.10">
    <property type="entry name" value="Ribosomal protein L11/L12, N-terminal domain"/>
    <property type="match status" value="1"/>
</dbReference>
<dbReference type="HAMAP" id="MF_00736">
    <property type="entry name" value="Ribosomal_uL11"/>
    <property type="match status" value="1"/>
</dbReference>
<sequence>MAKITRIAKLEFNAGQAKPGPELASLGINMPQFCTQFNDATKDRMGDVVPVVITAFDDKSFKFELKTTPAAILLKKAAKIQKGSPKAKEQKVATITADDVRKIAEYKLVDLNANDVEAAMKIIAGTARNMGIVVEGMPSNEGKKA</sequence>
<dbReference type="InterPro" id="IPR020783">
    <property type="entry name" value="Ribosomal_uL11_C"/>
</dbReference>
<dbReference type="GO" id="GO:0070180">
    <property type="term" value="F:large ribosomal subunit rRNA binding"/>
    <property type="evidence" value="ECO:0007669"/>
    <property type="project" value="UniProtKB-UniRule"/>
</dbReference>
<dbReference type="InterPro" id="IPR036769">
    <property type="entry name" value="Ribosomal_uL11_C_sf"/>
</dbReference>
<dbReference type="RefSeq" id="WP_016339340.1">
    <property type="nucleotide sequence ID" value="NC_021280.1"/>
</dbReference>
<feature type="domain" description="Large ribosomal subunit protein uL11 C-terminal" evidence="10">
    <location>
        <begin position="66"/>
        <end position="134"/>
    </location>
</feature>
<dbReference type="eggNOG" id="COG0080">
    <property type="taxonomic scope" value="Bacteria"/>
</dbReference>
<keyword evidence="6 7" id="KW-0687">Ribonucleoprotein</keyword>
<dbReference type="InterPro" id="IPR036796">
    <property type="entry name" value="Ribosomal_uL11_N_sf"/>
</dbReference>
<dbReference type="InterPro" id="IPR020785">
    <property type="entry name" value="Ribosomal_uL11_CS"/>
</dbReference>
<evidence type="ECO:0000259" key="11">
    <source>
        <dbReference type="Pfam" id="PF03946"/>
    </source>
</evidence>
<dbReference type="PROSITE" id="PS00359">
    <property type="entry name" value="RIBOSOMAL_L11"/>
    <property type="match status" value="1"/>
</dbReference>
<dbReference type="PATRIC" id="fig|1276227.3.peg.952"/>
<keyword evidence="2 7" id="KW-0488">Methylation</keyword>
<reference evidence="12 13" key="1">
    <citation type="journal article" date="2013" name="Genome Biol. Evol.">
        <title>Complete genomes of two dipteran-associated spiroplasmas provided insights into the origin, dynamics, and impacts of viral invasion in spiroplasma.</title>
        <authorList>
            <person name="Ku C."/>
            <person name="Lo W.S."/>
            <person name="Chen L.L."/>
            <person name="Kuo C.H."/>
        </authorList>
    </citation>
    <scope>NUCLEOTIDE SEQUENCE [LARGE SCALE GENOMIC DNA]</scope>
    <source>
        <strain evidence="12 13">DF-1</strain>
    </source>
</reference>
<dbReference type="GO" id="GO:0003735">
    <property type="term" value="F:structural constituent of ribosome"/>
    <property type="evidence" value="ECO:0007669"/>
    <property type="project" value="InterPro"/>
</dbReference>
<evidence type="ECO:0000256" key="5">
    <source>
        <dbReference type="ARBA" id="ARBA00022980"/>
    </source>
</evidence>
<keyword evidence="13" id="KW-1185">Reference proteome</keyword>
<dbReference type="AlphaFoldDB" id="R4UJN4"/>
<keyword evidence="4 7" id="KW-0694">RNA-binding</keyword>
<evidence type="ECO:0000256" key="3">
    <source>
        <dbReference type="ARBA" id="ARBA00022730"/>
    </source>
</evidence>
<dbReference type="NCBIfam" id="TIGR01632">
    <property type="entry name" value="L11_bact"/>
    <property type="match status" value="1"/>
</dbReference>
<organism evidence="12 13">
    <name type="scientific">Spiroplasma chrysopicola DF-1</name>
    <dbReference type="NCBI Taxonomy" id="1276227"/>
    <lineage>
        <taxon>Bacteria</taxon>
        <taxon>Bacillati</taxon>
        <taxon>Mycoplasmatota</taxon>
        <taxon>Mollicutes</taxon>
        <taxon>Entomoplasmatales</taxon>
        <taxon>Spiroplasmataceae</taxon>
        <taxon>Spiroplasma</taxon>
    </lineage>
</organism>
<comment type="similarity">
    <text evidence="1 7 8">Belongs to the universal ribosomal protein uL11 family.</text>
</comment>
<dbReference type="SUPFAM" id="SSF54747">
    <property type="entry name" value="Ribosomal L11/L12e N-terminal domain"/>
    <property type="match status" value="1"/>
</dbReference>
<dbReference type="EMBL" id="CP005077">
    <property type="protein sequence ID" value="AGM25521.1"/>
    <property type="molecule type" value="Genomic_DNA"/>
</dbReference>
<dbReference type="Pfam" id="PF03946">
    <property type="entry name" value="Ribosomal_L11_N"/>
    <property type="match status" value="1"/>
</dbReference>
<evidence type="ECO:0000256" key="4">
    <source>
        <dbReference type="ARBA" id="ARBA00022884"/>
    </source>
</evidence>
<dbReference type="HOGENOM" id="CLU_074237_2_2_14"/>